<keyword evidence="3" id="KW-0812">Transmembrane</keyword>
<dbReference type="PANTHER" id="PTHR33562:SF23">
    <property type="entry name" value="PROTEIN QUIVER"/>
    <property type="match status" value="1"/>
</dbReference>
<dbReference type="GO" id="GO:0030431">
    <property type="term" value="P:sleep"/>
    <property type="evidence" value="ECO:0007669"/>
    <property type="project" value="InterPro"/>
</dbReference>
<dbReference type="InterPro" id="IPR050975">
    <property type="entry name" value="Sleep_regulator"/>
</dbReference>
<evidence type="ECO:0000256" key="5">
    <source>
        <dbReference type="ARBA" id="ARBA00022989"/>
    </source>
</evidence>
<comment type="subcellular location">
    <subcellularLocation>
        <location evidence="1">Membrane</location>
        <topology evidence="1">Lipid-anchor</topology>
        <topology evidence="1">GPI-anchor</topology>
    </subcellularLocation>
</comment>
<evidence type="ECO:0000313" key="12">
    <source>
        <dbReference type="RefSeq" id="XP_030758820.1"/>
    </source>
</evidence>
<protein>
    <submittedName>
        <fullName evidence="11 12">Uncharacterized protein LOC115884401</fullName>
    </submittedName>
</protein>
<dbReference type="RefSeq" id="XP_030758820.1">
    <property type="nucleotide sequence ID" value="XM_030902960.1"/>
</dbReference>
<evidence type="ECO:0000313" key="10">
    <source>
        <dbReference type="Proteomes" id="UP000504635"/>
    </source>
</evidence>
<evidence type="ECO:0000256" key="1">
    <source>
        <dbReference type="ARBA" id="ARBA00004589"/>
    </source>
</evidence>
<keyword evidence="5" id="KW-1133">Transmembrane helix</keyword>
<sequence length="143" mass="15967">MLLNFQTVSIVLATLIPTGLSIKCFQCSSAEDPKCADIQSNDTSSPFLKECKGVYNGHTPFCRKLVTLVLEGENKRITRTCGWLTEKDETRADSCTKKDSDFIFKTSCNCFSDNCNHSTNLKITFSVFLMCLFISLSKYIGCT</sequence>
<evidence type="ECO:0000256" key="7">
    <source>
        <dbReference type="ARBA" id="ARBA00023180"/>
    </source>
</evidence>
<evidence type="ECO:0000256" key="6">
    <source>
        <dbReference type="ARBA" id="ARBA00023136"/>
    </source>
</evidence>
<dbReference type="InterPro" id="IPR031424">
    <property type="entry name" value="QVR-like"/>
</dbReference>
<dbReference type="Pfam" id="PF17064">
    <property type="entry name" value="QVR"/>
    <property type="match status" value="1"/>
</dbReference>
<keyword evidence="10" id="KW-1185">Reference proteome</keyword>
<evidence type="ECO:0000256" key="4">
    <source>
        <dbReference type="ARBA" id="ARBA00022729"/>
    </source>
</evidence>
<gene>
    <name evidence="11 12" type="primary">LOC115884401</name>
</gene>
<accession>A0A6J2Y6X0</accession>
<proteinExistence type="predicted"/>
<keyword evidence="8" id="KW-0449">Lipoprotein</keyword>
<organism evidence="10 11">
    <name type="scientific">Sitophilus oryzae</name>
    <name type="common">Rice weevil</name>
    <name type="synonym">Curculio oryzae</name>
    <dbReference type="NCBI Taxonomy" id="7048"/>
    <lineage>
        <taxon>Eukaryota</taxon>
        <taxon>Metazoa</taxon>
        <taxon>Ecdysozoa</taxon>
        <taxon>Arthropoda</taxon>
        <taxon>Hexapoda</taxon>
        <taxon>Insecta</taxon>
        <taxon>Pterygota</taxon>
        <taxon>Neoptera</taxon>
        <taxon>Endopterygota</taxon>
        <taxon>Coleoptera</taxon>
        <taxon>Polyphaga</taxon>
        <taxon>Cucujiformia</taxon>
        <taxon>Curculionidae</taxon>
        <taxon>Dryophthorinae</taxon>
        <taxon>Sitophilus</taxon>
    </lineage>
</organism>
<dbReference type="PANTHER" id="PTHR33562">
    <property type="entry name" value="ATILLA, ISOFORM B-RELATED-RELATED"/>
    <property type="match status" value="1"/>
</dbReference>
<keyword evidence="6" id="KW-0472">Membrane</keyword>
<feature type="signal peptide" evidence="9">
    <location>
        <begin position="1"/>
        <end position="21"/>
    </location>
</feature>
<dbReference type="AlphaFoldDB" id="A0A6J2Y6X0"/>
<dbReference type="OrthoDB" id="6420171at2759"/>
<keyword evidence="2" id="KW-0336">GPI-anchor</keyword>
<dbReference type="GO" id="GO:0032222">
    <property type="term" value="P:regulation of synaptic transmission, cholinergic"/>
    <property type="evidence" value="ECO:0007669"/>
    <property type="project" value="InterPro"/>
</dbReference>
<dbReference type="KEGG" id="soy:115884401"/>
<reference evidence="11 12" key="1">
    <citation type="submission" date="2025-04" db="UniProtKB">
        <authorList>
            <consortium name="RefSeq"/>
        </authorList>
    </citation>
    <scope>IDENTIFICATION</scope>
    <source>
        <tissue evidence="11 12">Gonads</tissue>
    </source>
</reference>
<evidence type="ECO:0000313" key="11">
    <source>
        <dbReference type="RefSeq" id="XP_030758819.1"/>
    </source>
</evidence>
<evidence type="ECO:0000256" key="8">
    <source>
        <dbReference type="ARBA" id="ARBA00023288"/>
    </source>
</evidence>
<dbReference type="RefSeq" id="XP_030758819.1">
    <property type="nucleotide sequence ID" value="XM_030902959.1"/>
</dbReference>
<keyword evidence="7" id="KW-0325">Glycoprotein</keyword>
<evidence type="ECO:0000256" key="2">
    <source>
        <dbReference type="ARBA" id="ARBA00022622"/>
    </source>
</evidence>
<keyword evidence="4 9" id="KW-0732">Signal</keyword>
<evidence type="ECO:0000256" key="9">
    <source>
        <dbReference type="SAM" id="SignalP"/>
    </source>
</evidence>
<evidence type="ECO:0000256" key="3">
    <source>
        <dbReference type="ARBA" id="ARBA00022692"/>
    </source>
</evidence>
<dbReference type="GeneID" id="115884401"/>
<feature type="chain" id="PRO_5044642899" evidence="9">
    <location>
        <begin position="22"/>
        <end position="143"/>
    </location>
</feature>
<dbReference type="GO" id="GO:0098552">
    <property type="term" value="C:side of membrane"/>
    <property type="evidence" value="ECO:0007669"/>
    <property type="project" value="UniProtKB-KW"/>
</dbReference>
<name>A0A6J2Y6X0_SITOR</name>
<dbReference type="Proteomes" id="UP000504635">
    <property type="component" value="Unplaced"/>
</dbReference>